<gene>
    <name evidence="2" type="ORF">JJW18_10930</name>
    <name evidence="3" type="ORF">JJW19_00180</name>
</gene>
<dbReference type="Gene3D" id="3.40.50.300">
    <property type="entry name" value="P-loop containing nucleotide triphosphate hydrolases"/>
    <property type="match status" value="1"/>
</dbReference>
<protein>
    <recommendedName>
        <fullName evidence="6">Mu-like prophage FluMu protein gp28</fullName>
    </recommendedName>
</protein>
<comment type="caution">
    <text evidence="2">The sequence shown here is derived from an EMBL/GenBank/DDBJ whole genome shotgun (WGS) entry which is preliminary data.</text>
</comment>
<dbReference type="Proteomes" id="UP000749453">
    <property type="component" value="Unassembled WGS sequence"/>
</dbReference>
<dbReference type="InterPro" id="IPR012036">
    <property type="entry name" value="Phage_Mu_Gp28"/>
</dbReference>
<evidence type="ECO:0000313" key="3">
    <source>
        <dbReference type="EMBL" id="MBM9936547.1"/>
    </source>
</evidence>
<accession>A0AAW4GHJ5</accession>
<organism evidence="2 5">
    <name type="scientific">Stenotrophomonas lactitubi</name>
    <dbReference type="NCBI Taxonomy" id="2045214"/>
    <lineage>
        <taxon>Bacteria</taxon>
        <taxon>Pseudomonadati</taxon>
        <taxon>Pseudomonadota</taxon>
        <taxon>Gammaproteobacteria</taxon>
        <taxon>Lysobacterales</taxon>
        <taxon>Lysobacteraceae</taxon>
        <taxon>Stenotrophomonas</taxon>
    </lineage>
</organism>
<evidence type="ECO:0000313" key="2">
    <source>
        <dbReference type="EMBL" id="MBM9913989.1"/>
    </source>
</evidence>
<name>A0AAW4GHJ5_9GAMM</name>
<keyword evidence="4" id="KW-1185">Reference proteome</keyword>
<evidence type="ECO:0000313" key="4">
    <source>
        <dbReference type="Proteomes" id="UP000749453"/>
    </source>
</evidence>
<evidence type="ECO:0008006" key="6">
    <source>
        <dbReference type="Google" id="ProtNLM"/>
    </source>
</evidence>
<dbReference type="AlphaFoldDB" id="A0AAW4GHJ5"/>
<evidence type="ECO:0000256" key="1">
    <source>
        <dbReference type="SAM" id="MobiDB-lite"/>
    </source>
</evidence>
<dbReference type="Gene3D" id="3.30.420.240">
    <property type="match status" value="1"/>
</dbReference>
<feature type="region of interest" description="Disordered" evidence="1">
    <location>
        <begin position="495"/>
        <end position="518"/>
    </location>
</feature>
<dbReference type="EMBL" id="JAFFTA010000017">
    <property type="protein sequence ID" value="MBM9913989.1"/>
    <property type="molecule type" value="Genomic_DNA"/>
</dbReference>
<reference evidence="4" key="1">
    <citation type="submission" date="2021-01" db="EMBL/GenBank/DDBJ databases">
        <title>Stenotrophomonas maltophilia.</title>
        <authorList>
            <person name="Yu Y."/>
        </authorList>
    </citation>
    <scope>NUCLEOTIDE SEQUENCE [LARGE SCALE GENOMIC DNA]</scope>
    <source>
        <strain evidence="4">As-6</strain>
    </source>
</reference>
<sequence length="518" mass="57394">MLQDELPASLAVEVNSAIDAVLLKYQQDWVADDSDLKVAEKSRRVGLTWAEASDNVLTAAKSRQGGGMNVYYIGYNMDMAIEYIEACAMWARVFNQVAEAVEEGEEVFKDGDDEKSIKTYTIRFASGFRIVALSSRPANLRGKQGVVVIDEAAFHGALDELLKAALALLIWGGKVRVISTHDGDQNPFNELVNEIRAGSRKGSVHRITFKEAVEQGLFGRVCMRRGVPWDVDAQGSWVIGVYAFYGSAAEEELDVVPSQGSGAWLTTALVEQRMYGAPVLRYTCPKGFEQQSDNARRTAVQEWLDLEVGPLLDALDPELQSVFGQDFGRSGDLTVMVPAQIEQNLRRRVPFLLELRNMPHKQQDQVAQYVIKRLPRFVKAAVDARGNGNAVAEFLAQEFGYSRVALVMATETWYRENMPPLKQAFEDDTIAIPRDKDVLGDLRAIKMIKGVARVPDRSTGKDGGQRHGDAGIAIALMYYASRHPGAEMAWTPMPRSSRGYDTVSHDGDDLSIPEPEAW</sequence>
<evidence type="ECO:0000313" key="5">
    <source>
        <dbReference type="Proteomes" id="UP000784064"/>
    </source>
</evidence>
<dbReference type="InterPro" id="IPR027417">
    <property type="entry name" value="P-loop_NTPase"/>
</dbReference>
<dbReference type="Proteomes" id="UP000784064">
    <property type="component" value="Unassembled WGS sequence"/>
</dbReference>
<reference evidence="2" key="2">
    <citation type="submission" date="2021-01" db="EMBL/GenBank/DDBJ databases">
        <authorList>
            <person name="Yu Y."/>
        </authorList>
    </citation>
    <scope>NUCLEOTIDE SEQUENCE</scope>
    <source>
        <strain evidence="2">As-5</strain>
        <strain evidence="3">As-6</strain>
    </source>
</reference>
<proteinExistence type="predicted"/>
<dbReference type="EMBL" id="JAFFTB010000001">
    <property type="protein sequence ID" value="MBM9936547.1"/>
    <property type="molecule type" value="Genomic_DNA"/>
</dbReference>
<dbReference type="PIRSF" id="PIRSF007056">
    <property type="entry name" value="UCP007056"/>
    <property type="match status" value="1"/>
</dbReference>